<evidence type="ECO:0000256" key="1">
    <source>
        <dbReference type="SAM" id="MobiDB-lite"/>
    </source>
</evidence>
<evidence type="ECO:0000313" key="2">
    <source>
        <dbReference type="EMBL" id="PIL32724.1"/>
    </source>
</evidence>
<feature type="compositionally biased region" description="Polar residues" evidence="1">
    <location>
        <begin position="526"/>
        <end position="535"/>
    </location>
</feature>
<sequence>MPVDILIEVLTSLAPGRRESGAVISDDDPPTPAYRLENRNALAAYLDDLNPVLQFLPVYSRHRSQSPKTIDGAISTASWSRLQSYAIRVRGLTIPCDSSVHWHPSVWPFLAKSCAGAPLFPNLSELDALDLNTEDVAPIMLVLSPSLRDIRISFETEHSNRAVVPSIVGSVLHTLALTAPRLKILSLMGDHSLDGKHLQCLERFTSVQEIALSQSFHVDEAVLHSISKLSTLLILNVGIRLGGEGGERIQTLDFGDSFRQLNTLTLRGKSKDLSDVVIAISPPSLQWLNLEFTDSVSVTTLEAPLTAIASCIPDTVTSYGCHFNAALSPLPDALASLIPQLLLKMPNLEFFDLFSHKSPLSVTNEDLVRLGDAWPKLKHLNIRQWTYKFNQRNVRQPDVSGLAELAKRCPKLGMLCLPELDISKTIEPKVIPFLRHRLKYLLFQSVSTAPTQALHEAAVAIDVLFPRLDLHDMRPMAIGPGTQWMDVWRTLEIMRWGRRNYRLSDSGADSMVPKVSDISRGRAPGSHTQNGEVRS</sequence>
<dbReference type="OrthoDB" id="2801180at2759"/>
<dbReference type="EMBL" id="AYKW01000009">
    <property type="protein sequence ID" value="PIL32724.1"/>
    <property type="molecule type" value="Genomic_DNA"/>
</dbReference>
<feature type="region of interest" description="Disordered" evidence="1">
    <location>
        <begin position="507"/>
        <end position="535"/>
    </location>
</feature>
<organism evidence="2 3">
    <name type="scientific">Ganoderma sinense ZZ0214-1</name>
    <dbReference type="NCBI Taxonomy" id="1077348"/>
    <lineage>
        <taxon>Eukaryota</taxon>
        <taxon>Fungi</taxon>
        <taxon>Dikarya</taxon>
        <taxon>Basidiomycota</taxon>
        <taxon>Agaricomycotina</taxon>
        <taxon>Agaricomycetes</taxon>
        <taxon>Polyporales</taxon>
        <taxon>Polyporaceae</taxon>
        <taxon>Ganoderma</taxon>
    </lineage>
</organism>
<dbReference type="Gene3D" id="3.80.10.10">
    <property type="entry name" value="Ribonuclease Inhibitor"/>
    <property type="match status" value="2"/>
</dbReference>
<gene>
    <name evidence="2" type="ORF">GSI_04839</name>
</gene>
<evidence type="ECO:0000313" key="3">
    <source>
        <dbReference type="Proteomes" id="UP000230002"/>
    </source>
</evidence>
<evidence type="ECO:0008006" key="4">
    <source>
        <dbReference type="Google" id="ProtNLM"/>
    </source>
</evidence>
<dbReference type="Proteomes" id="UP000230002">
    <property type="component" value="Unassembled WGS sequence"/>
</dbReference>
<reference evidence="2 3" key="1">
    <citation type="journal article" date="2015" name="Sci. Rep.">
        <title>Chromosome-level genome map provides insights into diverse defense mechanisms in the medicinal fungus Ganoderma sinense.</title>
        <authorList>
            <person name="Zhu Y."/>
            <person name="Xu J."/>
            <person name="Sun C."/>
            <person name="Zhou S."/>
            <person name="Xu H."/>
            <person name="Nelson D.R."/>
            <person name="Qian J."/>
            <person name="Song J."/>
            <person name="Luo H."/>
            <person name="Xiang L."/>
            <person name="Li Y."/>
            <person name="Xu Z."/>
            <person name="Ji A."/>
            <person name="Wang L."/>
            <person name="Lu S."/>
            <person name="Hayward A."/>
            <person name="Sun W."/>
            <person name="Li X."/>
            <person name="Schwartz D.C."/>
            <person name="Wang Y."/>
            <person name="Chen S."/>
        </authorList>
    </citation>
    <scope>NUCLEOTIDE SEQUENCE [LARGE SCALE GENOMIC DNA]</scope>
    <source>
        <strain evidence="2 3">ZZ0214-1</strain>
    </source>
</reference>
<accession>A0A2G8SG29</accession>
<keyword evidence="3" id="KW-1185">Reference proteome</keyword>
<protein>
    <recommendedName>
        <fullName evidence="4">F-box domain-containing protein</fullName>
    </recommendedName>
</protein>
<dbReference type="SUPFAM" id="SSF52047">
    <property type="entry name" value="RNI-like"/>
    <property type="match status" value="1"/>
</dbReference>
<comment type="caution">
    <text evidence="2">The sequence shown here is derived from an EMBL/GenBank/DDBJ whole genome shotgun (WGS) entry which is preliminary data.</text>
</comment>
<dbReference type="InterPro" id="IPR032675">
    <property type="entry name" value="LRR_dom_sf"/>
</dbReference>
<dbReference type="AlphaFoldDB" id="A0A2G8SG29"/>
<name>A0A2G8SG29_9APHY</name>
<dbReference type="STRING" id="1077348.A0A2G8SG29"/>
<proteinExistence type="predicted"/>